<evidence type="ECO:0000313" key="7">
    <source>
        <dbReference type="Proteomes" id="UP000198403"/>
    </source>
</evidence>
<keyword evidence="2 4" id="KW-0125">Carotenoid biosynthesis</keyword>
<feature type="domain" description="Amine oxidase" evidence="5">
    <location>
        <begin position="19"/>
        <end position="492"/>
    </location>
</feature>
<evidence type="ECO:0000256" key="2">
    <source>
        <dbReference type="ARBA" id="ARBA00022746"/>
    </source>
</evidence>
<dbReference type="Gene3D" id="3.50.50.60">
    <property type="entry name" value="FAD/NAD(P)-binding domain"/>
    <property type="match status" value="2"/>
</dbReference>
<proteinExistence type="inferred from homology"/>
<organism evidence="6 7">
    <name type="scientific">Blastococcus mobilis</name>
    <dbReference type="NCBI Taxonomy" id="1938746"/>
    <lineage>
        <taxon>Bacteria</taxon>
        <taxon>Bacillati</taxon>
        <taxon>Actinomycetota</taxon>
        <taxon>Actinomycetes</taxon>
        <taxon>Geodermatophilales</taxon>
        <taxon>Geodermatophilaceae</taxon>
        <taxon>Blastococcus</taxon>
    </lineage>
</organism>
<dbReference type="SUPFAM" id="SSF51905">
    <property type="entry name" value="FAD/NAD(P)-binding domain"/>
    <property type="match status" value="1"/>
</dbReference>
<name>A0A238VHZ9_9ACTN</name>
<dbReference type="Pfam" id="PF01593">
    <property type="entry name" value="Amino_oxidase"/>
    <property type="match status" value="1"/>
</dbReference>
<dbReference type="AlphaFoldDB" id="A0A238VHZ9"/>
<comment type="similarity">
    <text evidence="4">Belongs to the carotenoid/retinoid oxidoreductase family.</text>
</comment>
<keyword evidence="3 4" id="KW-0560">Oxidoreductase</keyword>
<evidence type="ECO:0000256" key="4">
    <source>
        <dbReference type="RuleBase" id="RU362075"/>
    </source>
</evidence>
<dbReference type="NCBIfam" id="TIGR02734">
    <property type="entry name" value="crtI_fam"/>
    <property type="match status" value="1"/>
</dbReference>
<dbReference type="InterPro" id="IPR002937">
    <property type="entry name" value="Amino_oxidase"/>
</dbReference>
<accession>A0A238VHZ9</accession>
<dbReference type="GO" id="GO:0016491">
    <property type="term" value="F:oxidoreductase activity"/>
    <property type="evidence" value="ECO:0007669"/>
    <property type="project" value="UniProtKB-KW"/>
</dbReference>
<dbReference type="InterPro" id="IPR014105">
    <property type="entry name" value="Carotenoid/retinoid_OxRdtase"/>
</dbReference>
<dbReference type="EMBL" id="FZNO01000003">
    <property type="protein sequence ID" value="SNR34020.1"/>
    <property type="molecule type" value="Genomic_DNA"/>
</dbReference>
<evidence type="ECO:0000259" key="5">
    <source>
        <dbReference type="Pfam" id="PF01593"/>
    </source>
</evidence>
<dbReference type="RefSeq" id="WP_089335337.1">
    <property type="nucleotide sequence ID" value="NZ_FZNO01000003.1"/>
</dbReference>
<dbReference type="GO" id="GO:0016117">
    <property type="term" value="P:carotenoid biosynthetic process"/>
    <property type="evidence" value="ECO:0007669"/>
    <property type="project" value="UniProtKB-KW"/>
</dbReference>
<dbReference type="PANTHER" id="PTHR43734">
    <property type="entry name" value="PHYTOENE DESATURASE"/>
    <property type="match status" value="1"/>
</dbReference>
<evidence type="ECO:0000313" key="6">
    <source>
        <dbReference type="EMBL" id="SNR34020.1"/>
    </source>
</evidence>
<dbReference type="InterPro" id="IPR036188">
    <property type="entry name" value="FAD/NAD-bd_sf"/>
</dbReference>
<comment type="pathway">
    <text evidence="1 4">Carotenoid biosynthesis.</text>
</comment>
<keyword evidence="7" id="KW-1185">Reference proteome</keyword>
<dbReference type="Proteomes" id="UP000198403">
    <property type="component" value="Unassembled WGS sequence"/>
</dbReference>
<dbReference type="OrthoDB" id="9774675at2"/>
<evidence type="ECO:0000256" key="1">
    <source>
        <dbReference type="ARBA" id="ARBA00004829"/>
    </source>
</evidence>
<protein>
    <submittedName>
        <fullName evidence="6">Phytoene desaturase</fullName>
    </submittedName>
</protein>
<sequence length="498" mass="52876">MLRTVPGRAERVVVVGAGLAGLAAALRLRGAGREVTVVERAAGPGGRAGRIERGGYALDTGPSVFTAPEILADTLAAVGDKLEDRLTLVPLETTYRAQYGDGSHLDVHADPGAFAAEVAALCGPAEADALRRYLADLAELYRLQLATFIDRNLDSPLDLLVPELITLARRGGFGRLSRHVEKYFTDDRLRRLFSFQALYAGVSPFRAIAAYAVIAQLDIGAGVWHPMGGIAAVPDALAAAATDAGVTFRYSATVAELETSGRRVAAVRLADGDRLPCDAVVVTTDQPWRLVPGLRGPRRPVWSPSCVALHVGVRTELPGQGHHTISFGQSWRGVFDELTRHGRPMSDPSLLVSMPSRTDRSLAPEGGQVLSIVAPTPNLDRRSGGNPDLDWTTLGPRYRDELLTTLEARGWTGLTGAVEVEEMATPLDWAAQGMAAGTPFALAHTFGQTGPFRPSTLPRRGPENVVLAGSSVQPGVGVPMVLISGRLAAERITGPVPR</sequence>
<gene>
    <name evidence="6" type="ORF">SAMN06272737_103215</name>
</gene>
<evidence type="ECO:0000256" key="3">
    <source>
        <dbReference type="ARBA" id="ARBA00023002"/>
    </source>
</evidence>
<dbReference type="PANTHER" id="PTHR43734:SF1">
    <property type="entry name" value="PHYTOENE DESATURASE"/>
    <property type="match status" value="1"/>
</dbReference>
<reference evidence="6 7" key="1">
    <citation type="submission" date="2017-06" db="EMBL/GenBank/DDBJ databases">
        <authorList>
            <person name="Kim H.J."/>
            <person name="Triplett B.A."/>
        </authorList>
    </citation>
    <scope>NUCLEOTIDE SEQUENCE [LARGE SCALE GENOMIC DNA]</scope>
    <source>
        <strain evidence="6 7">DSM 44272</strain>
    </source>
</reference>